<keyword evidence="9" id="KW-1185">Reference proteome</keyword>
<reference evidence="8" key="2">
    <citation type="submission" date="2023-01" db="EMBL/GenBank/DDBJ databases">
        <authorList>
            <person name="Sun Q."/>
            <person name="Evtushenko L."/>
        </authorList>
    </citation>
    <scope>NUCLEOTIDE SEQUENCE</scope>
    <source>
        <strain evidence="8">VKM B-1499</strain>
    </source>
</reference>
<dbReference type="InterPro" id="IPR002771">
    <property type="entry name" value="Multi_antbiot-R_MarC"/>
</dbReference>
<reference evidence="8" key="1">
    <citation type="journal article" date="2014" name="Int. J. Syst. Evol. Microbiol.">
        <title>Complete genome of a new Firmicutes species belonging to the dominant human colonic microbiota ('Ruminococcus bicirculans') reveals two chromosomes and a selective capacity to utilize plant glucans.</title>
        <authorList>
            <consortium name="NISC Comparative Sequencing Program"/>
            <person name="Wegmann U."/>
            <person name="Louis P."/>
            <person name="Goesmann A."/>
            <person name="Henrissat B."/>
            <person name="Duncan S.H."/>
            <person name="Flint H.J."/>
        </authorList>
    </citation>
    <scope>NUCLEOTIDE SEQUENCE</scope>
    <source>
        <strain evidence="8">VKM B-1499</strain>
    </source>
</reference>
<evidence type="ECO:0000256" key="6">
    <source>
        <dbReference type="ARBA" id="ARBA00023136"/>
    </source>
</evidence>
<dbReference type="Proteomes" id="UP001143509">
    <property type="component" value="Unassembled WGS sequence"/>
</dbReference>
<dbReference type="NCBIfam" id="TIGR00427">
    <property type="entry name" value="NAAT family transporter"/>
    <property type="match status" value="1"/>
</dbReference>
<proteinExistence type="inferred from homology"/>
<dbReference type="PANTHER" id="PTHR33508">
    <property type="entry name" value="UPF0056 MEMBRANE PROTEIN YHCE"/>
    <property type="match status" value="1"/>
</dbReference>
<comment type="similarity">
    <text evidence="2 7">Belongs to the UPF0056 (MarC) family.</text>
</comment>
<keyword evidence="4 7" id="KW-0812">Transmembrane</keyword>
<evidence type="ECO:0000256" key="5">
    <source>
        <dbReference type="ARBA" id="ARBA00022989"/>
    </source>
</evidence>
<dbReference type="Pfam" id="PF01914">
    <property type="entry name" value="MarC"/>
    <property type="match status" value="1"/>
</dbReference>
<feature type="transmembrane region" description="Helical" evidence="7">
    <location>
        <begin position="161"/>
        <end position="184"/>
    </location>
</feature>
<gene>
    <name evidence="8" type="ORF">GCM10017620_17920</name>
</gene>
<organism evidence="8 9">
    <name type="scientific">Brevundimonas intermedia</name>
    <dbReference type="NCBI Taxonomy" id="74315"/>
    <lineage>
        <taxon>Bacteria</taxon>
        <taxon>Pseudomonadati</taxon>
        <taxon>Pseudomonadota</taxon>
        <taxon>Alphaproteobacteria</taxon>
        <taxon>Caulobacterales</taxon>
        <taxon>Caulobacteraceae</taxon>
        <taxon>Brevundimonas</taxon>
    </lineage>
</organism>
<name>A0ABQ5T7Q6_9CAUL</name>
<feature type="transmembrane region" description="Helical" evidence="7">
    <location>
        <begin position="104"/>
        <end position="127"/>
    </location>
</feature>
<sequence length="270" mass="28336">MGATVWVWVIDGLALSGYAGTQGVRRRGRRVEFQERGEAMNAVDLGVNLFVTLFALLDPIGNLPIFAAATAGATLRQRISVSALICTFAAVFLAFFLFTGLGLLQFFGISLAAFRIAGGILLLLLGLDMARGDFLAMFADKDAIADSKDVRGYARRRFQRLVVPFAIPLMIGPGAISAVIIQAWEAAKLGYAGTIGSLVAITAACAVSFVCFALTGSLSRMLGEVGMAIIVRVLGLILCALAIQFILLGLGEAIPGMISGAVTTPYPAAN</sequence>
<protein>
    <recommendedName>
        <fullName evidence="7">UPF0056 membrane protein</fullName>
    </recommendedName>
</protein>
<feature type="transmembrane region" description="Helical" evidence="7">
    <location>
        <begin position="45"/>
        <end position="67"/>
    </location>
</feature>
<evidence type="ECO:0000256" key="3">
    <source>
        <dbReference type="ARBA" id="ARBA00022475"/>
    </source>
</evidence>
<dbReference type="PANTHER" id="PTHR33508:SF1">
    <property type="entry name" value="UPF0056 MEMBRANE PROTEIN YHCE"/>
    <property type="match status" value="1"/>
</dbReference>
<comment type="subcellular location">
    <subcellularLocation>
        <location evidence="1 7">Cell membrane</location>
        <topology evidence="1 7">Multi-pass membrane protein</topology>
    </subcellularLocation>
</comment>
<feature type="transmembrane region" description="Helical" evidence="7">
    <location>
        <begin position="226"/>
        <end position="247"/>
    </location>
</feature>
<evidence type="ECO:0000256" key="1">
    <source>
        <dbReference type="ARBA" id="ARBA00004651"/>
    </source>
</evidence>
<evidence type="ECO:0000313" key="8">
    <source>
        <dbReference type="EMBL" id="GLK48819.1"/>
    </source>
</evidence>
<evidence type="ECO:0000256" key="7">
    <source>
        <dbReference type="RuleBase" id="RU362048"/>
    </source>
</evidence>
<keyword evidence="5 7" id="KW-1133">Transmembrane helix</keyword>
<feature type="transmembrane region" description="Helical" evidence="7">
    <location>
        <begin position="190"/>
        <end position="214"/>
    </location>
</feature>
<comment type="caution">
    <text evidence="8">The sequence shown here is derived from an EMBL/GenBank/DDBJ whole genome shotgun (WGS) entry which is preliminary data.</text>
</comment>
<evidence type="ECO:0000313" key="9">
    <source>
        <dbReference type="Proteomes" id="UP001143509"/>
    </source>
</evidence>
<evidence type="ECO:0000256" key="4">
    <source>
        <dbReference type="ARBA" id="ARBA00022692"/>
    </source>
</evidence>
<dbReference type="EMBL" id="BSFD01000004">
    <property type="protein sequence ID" value="GLK48819.1"/>
    <property type="molecule type" value="Genomic_DNA"/>
</dbReference>
<keyword evidence="6 7" id="KW-0472">Membrane</keyword>
<keyword evidence="3" id="KW-1003">Cell membrane</keyword>
<evidence type="ECO:0000256" key="2">
    <source>
        <dbReference type="ARBA" id="ARBA00009784"/>
    </source>
</evidence>
<accession>A0ABQ5T7Q6</accession>
<feature type="transmembrane region" description="Helical" evidence="7">
    <location>
        <begin position="79"/>
        <end position="98"/>
    </location>
</feature>